<protein>
    <submittedName>
        <fullName evidence="2">Uncharacterized protein</fullName>
    </submittedName>
</protein>
<accession>A0A4Q9MQK0</accession>
<evidence type="ECO:0000313" key="2">
    <source>
        <dbReference type="EMBL" id="TBU30064.1"/>
    </source>
</evidence>
<keyword evidence="1" id="KW-0472">Membrane</keyword>
<evidence type="ECO:0000256" key="1">
    <source>
        <dbReference type="SAM" id="Phobius"/>
    </source>
</evidence>
<organism evidence="2">
    <name type="scientific">Dichomitus squalens</name>
    <dbReference type="NCBI Taxonomy" id="114155"/>
    <lineage>
        <taxon>Eukaryota</taxon>
        <taxon>Fungi</taxon>
        <taxon>Dikarya</taxon>
        <taxon>Basidiomycota</taxon>
        <taxon>Agaricomycotina</taxon>
        <taxon>Agaricomycetes</taxon>
        <taxon>Polyporales</taxon>
        <taxon>Polyporaceae</taxon>
        <taxon>Dichomitus</taxon>
    </lineage>
</organism>
<keyword evidence="1" id="KW-1133">Transmembrane helix</keyword>
<name>A0A4Q9MQK0_9APHY</name>
<feature type="transmembrane region" description="Helical" evidence="1">
    <location>
        <begin position="6"/>
        <end position="28"/>
    </location>
</feature>
<sequence>MQTLTFYAPLAPSTVFISLVVSNSLLILQLYGSRPSPHLLQAPYPSFRSHVYRPHIRIRRTGSFDPIWGIRGPRLRTEDVVCLSLG</sequence>
<keyword evidence="1" id="KW-0812">Transmembrane</keyword>
<dbReference type="AlphaFoldDB" id="A0A4Q9MQK0"/>
<dbReference type="Proteomes" id="UP000292957">
    <property type="component" value="Unassembled WGS sequence"/>
</dbReference>
<dbReference type="EMBL" id="ML143408">
    <property type="protein sequence ID" value="TBU30064.1"/>
    <property type="molecule type" value="Genomic_DNA"/>
</dbReference>
<reference evidence="2" key="1">
    <citation type="submission" date="2019-01" db="EMBL/GenBank/DDBJ databases">
        <title>Draft genome sequences of three monokaryotic isolates of the white-rot basidiomycete fungus Dichomitus squalens.</title>
        <authorList>
            <consortium name="DOE Joint Genome Institute"/>
            <person name="Lopez S.C."/>
            <person name="Andreopoulos B."/>
            <person name="Pangilinan J."/>
            <person name="Lipzen A."/>
            <person name="Riley R."/>
            <person name="Ahrendt S."/>
            <person name="Ng V."/>
            <person name="Barry K."/>
            <person name="Daum C."/>
            <person name="Grigoriev I.V."/>
            <person name="Hilden K.S."/>
            <person name="Makela M.R."/>
            <person name="de Vries R.P."/>
        </authorList>
    </citation>
    <scope>NUCLEOTIDE SEQUENCE [LARGE SCALE GENOMIC DNA]</scope>
    <source>
        <strain evidence="2">OM18370.1</strain>
    </source>
</reference>
<proteinExistence type="predicted"/>
<gene>
    <name evidence="2" type="ORF">BD311DRAFT_755226</name>
</gene>